<protein>
    <recommendedName>
        <fullName evidence="4">phosphoglucomutase (alpha-D-glucose-1,6-bisphosphate-dependent)</fullName>
        <ecNumber evidence="4">5.4.2.2</ecNumber>
    </recommendedName>
</protein>
<dbReference type="RefSeq" id="WP_117118723.1">
    <property type="nucleotide sequence ID" value="NZ_BFBY01000012.1"/>
</dbReference>
<organism evidence="14 15">
    <name type="scientific">Lactobacillus rodentium</name>
    <dbReference type="NCBI Taxonomy" id="947835"/>
    <lineage>
        <taxon>Bacteria</taxon>
        <taxon>Bacillati</taxon>
        <taxon>Bacillota</taxon>
        <taxon>Bacilli</taxon>
        <taxon>Lactobacillales</taxon>
        <taxon>Lactobacillaceae</taxon>
        <taxon>Lactobacillus</taxon>
    </lineage>
</organism>
<keyword evidence="8" id="KW-0460">Magnesium</keyword>
<dbReference type="Pfam" id="PF02879">
    <property type="entry name" value="PGM_PMM_II"/>
    <property type="match status" value="1"/>
</dbReference>
<dbReference type="InterPro" id="IPR016055">
    <property type="entry name" value="A-D-PHexomutase_a/b/a-I/II/III"/>
</dbReference>
<dbReference type="SUPFAM" id="SSF53738">
    <property type="entry name" value="Phosphoglucomutase, first 3 domains"/>
    <property type="match status" value="3"/>
</dbReference>
<dbReference type="InterPro" id="IPR005846">
    <property type="entry name" value="A-D-PHexomutase_a/b/a-III"/>
</dbReference>
<evidence type="ECO:0000256" key="5">
    <source>
        <dbReference type="ARBA" id="ARBA00022526"/>
    </source>
</evidence>
<keyword evidence="5" id="KW-0313">Glucose metabolism</keyword>
<dbReference type="GO" id="GO:0006166">
    <property type="term" value="P:purine ribonucleoside salvage"/>
    <property type="evidence" value="ECO:0007669"/>
    <property type="project" value="TreeGrafter"/>
</dbReference>
<dbReference type="PANTHER" id="PTHR45745:SF1">
    <property type="entry name" value="PHOSPHOGLUCOMUTASE 2B-RELATED"/>
    <property type="match status" value="1"/>
</dbReference>
<evidence type="ECO:0000256" key="3">
    <source>
        <dbReference type="ARBA" id="ARBA00010231"/>
    </source>
</evidence>
<keyword evidence="6" id="KW-0597">Phosphoprotein</keyword>
<dbReference type="SUPFAM" id="SSF55957">
    <property type="entry name" value="Phosphoglucomutase, C-terminal domain"/>
    <property type="match status" value="1"/>
</dbReference>
<dbReference type="InterPro" id="IPR005844">
    <property type="entry name" value="A-D-PHexomutase_a/b/a-I"/>
</dbReference>
<gene>
    <name evidence="14" type="primary">pgm</name>
    <name evidence="14" type="ORF">LrDSM24759_13080</name>
</gene>
<keyword evidence="5" id="KW-0119">Carbohydrate metabolism</keyword>
<dbReference type="Pfam" id="PF02878">
    <property type="entry name" value="PGM_PMM_I"/>
    <property type="match status" value="1"/>
</dbReference>
<dbReference type="PANTHER" id="PTHR45745">
    <property type="entry name" value="PHOSPHOMANNOMUTASE 45A"/>
    <property type="match status" value="1"/>
</dbReference>
<evidence type="ECO:0000256" key="4">
    <source>
        <dbReference type="ARBA" id="ARBA00012728"/>
    </source>
</evidence>
<keyword evidence="15" id="KW-1185">Reference proteome</keyword>
<dbReference type="GO" id="GO:0004614">
    <property type="term" value="F:phosphoglucomutase activity"/>
    <property type="evidence" value="ECO:0007669"/>
    <property type="project" value="UniProtKB-EC"/>
</dbReference>
<sequence>MNAQDALKQWQQASVLPDYLSDQLNTLSQDKGWVEDAFGQDINFGTAGMRGKLEPGTNRINLFTIGKVTEGLARLIDENGDEAKKRGVAISFDSRYHSREFAEYAARVLGAHKIKVYLFDDLRPTPELSFAVRYLKTFAGINITASHNAKQYNGYKVYGEDGAQMAPENADRLFAYAQKVTDIFGVEAAPVEELRASNTLQLIGEDVDEAYLAHLKEVTFDPEMVKNNADKLKIIYTPLHGTGKMLYDRAFRQGGFDNVIPVPSQSIIDPEFPTTIKPNPEYRDVFEPGFKLANEVDANVIIATDPDADRMGAAVRKADGNFQVLTGNQIATLMAYYLLEHMKENGTLTSDYELVTSIVSSALPFKIAKDFGIRTKHVLTGFKYIGEEVDRMNKENDGKFLMGFEESYGYLFKPFARDKDAMQGALMFGEVASYYASKGMTVFDGLQEIWQKYGVSYEITRAIEMPGIGGQKKMAALMEKLRNEHLDEINGTKVVKIEDFETQTSIDSNGEKELTGFPVSNVLKYYLEDDTWVALRPSGTEPVIKAYVGVNKPTVEEAKKAAEDYQDALGKLLKN</sequence>
<keyword evidence="9" id="KW-0413">Isomerase</keyword>
<feature type="domain" description="Alpha-D-phosphohexomutase C-terminal" evidence="10">
    <location>
        <begin position="513"/>
        <end position="553"/>
    </location>
</feature>
<dbReference type="Pfam" id="PF00408">
    <property type="entry name" value="PGM_PMM_IV"/>
    <property type="match status" value="1"/>
</dbReference>
<keyword evidence="7" id="KW-0479">Metal-binding</keyword>
<dbReference type="EMBL" id="BFBY01000012">
    <property type="protein sequence ID" value="GBG05394.1"/>
    <property type="molecule type" value="Genomic_DNA"/>
</dbReference>
<evidence type="ECO:0000256" key="9">
    <source>
        <dbReference type="ARBA" id="ARBA00023235"/>
    </source>
</evidence>
<dbReference type="Proteomes" id="UP000257317">
    <property type="component" value="Unassembled WGS sequence"/>
</dbReference>
<feature type="domain" description="Alpha-D-phosphohexomutase alpha/beta/alpha" evidence="11">
    <location>
        <begin position="43"/>
        <end position="180"/>
    </location>
</feature>
<comment type="similarity">
    <text evidence="3">Belongs to the phosphohexose mutase family.</text>
</comment>
<comment type="cofactor">
    <cofactor evidence="2">
        <name>Mg(2+)</name>
        <dbReference type="ChEBI" id="CHEBI:18420"/>
    </cofactor>
</comment>
<evidence type="ECO:0000313" key="15">
    <source>
        <dbReference type="Proteomes" id="UP000257317"/>
    </source>
</evidence>
<dbReference type="AlphaFoldDB" id="A0A2Z6T7F6"/>
<evidence type="ECO:0000259" key="13">
    <source>
        <dbReference type="Pfam" id="PF02880"/>
    </source>
</evidence>
<evidence type="ECO:0000259" key="10">
    <source>
        <dbReference type="Pfam" id="PF00408"/>
    </source>
</evidence>
<evidence type="ECO:0000256" key="2">
    <source>
        <dbReference type="ARBA" id="ARBA00001946"/>
    </source>
</evidence>
<evidence type="ECO:0000259" key="11">
    <source>
        <dbReference type="Pfam" id="PF02878"/>
    </source>
</evidence>
<dbReference type="GO" id="GO:0046872">
    <property type="term" value="F:metal ion binding"/>
    <property type="evidence" value="ECO:0007669"/>
    <property type="project" value="UniProtKB-KW"/>
</dbReference>
<feature type="domain" description="Alpha-D-phosphohexomutase alpha/beta/alpha" evidence="12">
    <location>
        <begin position="210"/>
        <end position="314"/>
    </location>
</feature>
<dbReference type="Pfam" id="PF02880">
    <property type="entry name" value="PGM_PMM_III"/>
    <property type="match status" value="1"/>
</dbReference>
<evidence type="ECO:0000259" key="12">
    <source>
        <dbReference type="Pfam" id="PF02879"/>
    </source>
</evidence>
<dbReference type="CDD" id="cd05799">
    <property type="entry name" value="PGM2"/>
    <property type="match status" value="1"/>
</dbReference>
<feature type="domain" description="Alpha-D-phosphohexomutase alpha/beta/alpha" evidence="13">
    <location>
        <begin position="327"/>
        <end position="453"/>
    </location>
</feature>
<evidence type="ECO:0000256" key="1">
    <source>
        <dbReference type="ARBA" id="ARBA00000443"/>
    </source>
</evidence>
<dbReference type="GO" id="GO:0006006">
    <property type="term" value="P:glucose metabolic process"/>
    <property type="evidence" value="ECO:0007669"/>
    <property type="project" value="UniProtKB-KW"/>
</dbReference>
<reference evidence="15" key="1">
    <citation type="submission" date="2018-03" db="EMBL/GenBank/DDBJ databases">
        <title>New taxa in the Lactobacillus gasseri group.</title>
        <authorList>
            <person name="Tanizawa Y."/>
            <person name="Tohno M."/>
            <person name="Endo A."/>
            <person name="Arita M."/>
        </authorList>
    </citation>
    <scope>NUCLEOTIDE SEQUENCE [LARGE SCALE GENOMIC DNA]</scope>
    <source>
        <strain evidence="15">DSM 24759</strain>
    </source>
</reference>
<name>A0A2Z6T7F6_9LACO</name>
<evidence type="ECO:0000256" key="8">
    <source>
        <dbReference type="ARBA" id="ARBA00022842"/>
    </source>
</evidence>
<comment type="caution">
    <text evidence="14">The sequence shown here is derived from an EMBL/GenBank/DDBJ whole genome shotgun (WGS) entry which is preliminary data.</text>
</comment>
<evidence type="ECO:0000313" key="14">
    <source>
        <dbReference type="EMBL" id="GBG05394.1"/>
    </source>
</evidence>
<proteinExistence type="inferred from homology"/>
<evidence type="ECO:0000256" key="7">
    <source>
        <dbReference type="ARBA" id="ARBA00022723"/>
    </source>
</evidence>
<dbReference type="EC" id="5.4.2.2" evidence="4"/>
<dbReference type="InterPro" id="IPR005843">
    <property type="entry name" value="A-D-PHexomutase_C"/>
</dbReference>
<evidence type="ECO:0000256" key="6">
    <source>
        <dbReference type="ARBA" id="ARBA00022553"/>
    </source>
</evidence>
<dbReference type="OrthoDB" id="9806956at2"/>
<dbReference type="InterPro" id="IPR036900">
    <property type="entry name" value="A-D-PHexomutase_C_sf"/>
</dbReference>
<dbReference type="Gene3D" id="3.40.120.10">
    <property type="entry name" value="Alpha-D-Glucose-1,6-Bisphosphate, subunit A, domain 3"/>
    <property type="match status" value="3"/>
</dbReference>
<accession>A0A2Z6T7F6</accession>
<dbReference type="GO" id="GO:0008973">
    <property type="term" value="F:phosphopentomutase activity"/>
    <property type="evidence" value="ECO:0007669"/>
    <property type="project" value="TreeGrafter"/>
</dbReference>
<dbReference type="InterPro" id="IPR005845">
    <property type="entry name" value="A-D-PHexomutase_a/b/a-II"/>
</dbReference>
<comment type="catalytic activity">
    <reaction evidence="1">
        <text>alpha-D-glucose 1-phosphate = alpha-D-glucose 6-phosphate</text>
        <dbReference type="Rhea" id="RHEA:23536"/>
        <dbReference type="ChEBI" id="CHEBI:58225"/>
        <dbReference type="ChEBI" id="CHEBI:58601"/>
        <dbReference type="EC" id="5.4.2.2"/>
    </reaction>
</comment>
<dbReference type="Gene3D" id="3.30.310.50">
    <property type="entry name" value="Alpha-D-phosphohexomutase, C-terminal domain"/>
    <property type="match status" value="1"/>
</dbReference>